<dbReference type="GO" id="GO:0010043">
    <property type="term" value="P:response to zinc ion"/>
    <property type="evidence" value="ECO:0007669"/>
    <property type="project" value="TreeGrafter"/>
</dbReference>
<sequence length="270" mass="29803">MLEIFQYAFFQNALLAVLILSIGCGIVGTYVVTRRLVFIAGGITHASFGGLGIGFFLGVHPTLTALAFAVLSAFGVEWVSKRGNIREDSVIAAFWSLGMAIGIIFVFLTPGYTPGLTEFLFGNILTITYTDIVVFLFYTILLLVFLAKFFKPLIFVAFDRDFAHTRCYPARQIEYAMMFFVAVCIVLSIRLVGIMLMMSLLTIPQNIAMLYRDTFKGILLLSAATSIVAGVSGLYLSYLLNVPAGACIVFILVIFFLLAKGAIVLYRRRK</sequence>
<reference evidence="8" key="2">
    <citation type="journal article" date="2021" name="PeerJ">
        <title>Extensive microbial diversity within the chicken gut microbiome revealed by metagenomics and culture.</title>
        <authorList>
            <person name="Gilroy R."/>
            <person name="Ravi A."/>
            <person name="Getino M."/>
            <person name="Pursley I."/>
            <person name="Horton D.L."/>
            <person name="Alikhan N.F."/>
            <person name="Baker D."/>
            <person name="Gharbi K."/>
            <person name="Hall N."/>
            <person name="Watson M."/>
            <person name="Adriaenssens E.M."/>
            <person name="Foster-Nyarko E."/>
            <person name="Jarju S."/>
            <person name="Secka A."/>
            <person name="Antonio M."/>
            <person name="Oren A."/>
            <person name="Chaudhuri R.R."/>
            <person name="La Ragione R."/>
            <person name="Hildebrand F."/>
            <person name="Pallen M.J."/>
        </authorList>
    </citation>
    <scope>NUCLEOTIDE SEQUENCE</scope>
    <source>
        <strain evidence="8">CHK158-818</strain>
    </source>
</reference>
<proteinExistence type="inferred from homology"/>
<dbReference type="Gene3D" id="1.10.3470.10">
    <property type="entry name" value="ABC transporter involved in vitamin B12 uptake, BtuC"/>
    <property type="match status" value="1"/>
</dbReference>
<feature type="transmembrane region" description="Helical" evidence="7">
    <location>
        <begin position="92"/>
        <end position="112"/>
    </location>
</feature>
<dbReference type="SUPFAM" id="SSF81345">
    <property type="entry name" value="ABC transporter involved in vitamin B12 uptake, BtuC"/>
    <property type="match status" value="1"/>
</dbReference>
<feature type="transmembrane region" description="Helical" evidence="7">
    <location>
        <begin position="175"/>
        <end position="198"/>
    </location>
</feature>
<dbReference type="Proteomes" id="UP000824112">
    <property type="component" value="Unassembled WGS sequence"/>
</dbReference>
<feature type="transmembrane region" description="Helical" evidence="7">
    <location>
        <begin position="37"/>
        <end position="57"/>
    </location>
</feature>
<evidence type="ECO:0000256" key="5">
    <source>
        <dbReference type="ARBA" id="ARBA00023136"/>
    </source>
</evidence>
<dbReference type="InterPro" id="IPR037294">
    <property type="entry name" value="ABC_BtuC-like"/>
</dbReference>
<feature type="transmembrane region" description="Helical" evidence="7">
    <location>
        <begin position="247"/>
        <end position="266"/>
    </location>
</feature>
<evidence type="ECO:0000256" key="6">
    <source>
        <dbReference type="RuleBase" id="RU003943"/>
    </source>
</evidence>
<feature type="transmembrane region" description="Helical" evidence="7">
    <location>
        <begin position="132"/>
        <end position="154"/>
    </location>
</feature>
<dbReference type="EMBL" id="DVNA01000143">
    <property type="protein sequence ID" value="HIU55408.1"/>
    <property type="molecule type" value="Genomic_DNA"/>
</dbReference>
<dbReference type="PANTHER" id="PTHR30477:SF18">
    <property type="entry name" value="METAL TRANSPORT SYSTEM MEMBRANE PROTEIN CT_417-RELATED"/>
    <property type="match status" value="1"/>
</dbReference>
<gene>
    <name evidence="8" type="ORF">IAB03_06345</name>
</gene>
<keyword evidence="6" id="KW-0813">Transport</keyword>
<name>A0A9D1M7Q0_9BACT</name>
<feature type="transmembrane region" description="Helical" evidence="7">
    <location>
        <begin position="12"/>
        <end position="32"/>
    </location>
</feature>
<protein>
    <submittedName>
        <fullName evidence="8">Metal ABC transporter permease</fullName>
    </submittedName>
</protein>
<evidence type="ECO:0000256" key="2">
    <source>
        <dbReference type="ARBA" id="ARBA00008034"/>
    </source>
</evidence>
<feature type="transmembrane region" description="Helical" evidence="7">
    <location>
        <begin position="63"/>
        <end position="80"/>
    </location>
</feature>
<dbReference type="AlphaFoldDB" id="A0A9D1M7Q0"/>
<dbReference type="CDD" id="cd06550">
    <property type="entry name" value="TM_ABC_iron-siderophores_like"/>
    <property type="match status" value="1"/>
</dbReference>
<evidence type="ECO:0000313" key="9">
    <source>
        <dbReference type="Proteomes" id="UP000824112"/>
    </source>
</evidence>
<dbReference type="GO" id="GO:0043190">
    <property type="term" value="C:ATP-binding cassette (ABC) transporter complex"/>
    <property type="evidence" value="ECO:0007669"/>
    <property type="project" value="InterPro"/>
</dbReference>
<keyword evidence="5 7" id="KW-0472">Membrane</keyword>
<evidence type="ECO:0000256" key="3">
    <source>
        <dbReference type="ARBA" id="ARBA00022692"/>
    </source>
</evidence>
<dbReference type="InterPro" id="IPR001626">
    <property type="entry name" value="ABC_TroCD"/>
</dbReference>
<comment type="similarity">
    <text evidence="2 6">Belongs to the ABC-3 integral membrane protein family.</text>
</comment>
<keyword evidence="4 7" id="KW-1133">Transmembrane helix</keyword>
<accession>A0A9D1M7Q0</accession>
<comment type="caution">
    <text evidence="8">The sequence shown here is derived from an EMBL/GenBank/DDBJ whole genome shotgun (WGS) entry which is preliminary data.</text>
</comment>
<evidence type="ECO:0000313" key="8">
    <source>
        <dbReference type="EMBL" id="HIU55408.1"/>
    </source>
</evidence>
<dbReference type="GO" id="GO:0055085">
    <property type="term" value="P:transmembrane transport"/>
    <property type="evidence" value="ECO:0007669"/>
    <property type="project" value="InterPro"/>
</dbReference>
<organism evidence="8 9">
    <name type="scientific">Candidatus Gallibacteroides avistercoris</name>
    <dbReference type="NCBI Taxonomy" id="2840833"/>
    <lineage>
        <taxon>Bacteria</taxon>
        <taxon>Pseudomonadati</taxon>
        <taxon>Bacteroidota</taxon>
        <taxon>Bacteroidia</taxon>
        <taxon>Bacteroidales</taxon>
        <taxon>Bacteroidaceae</taxon>
        <taxon>Bacteroidaceae incertae sedis</taxon>
        <taxon>Candidatus Gallibacteroides</taxon>
    </lineage>
</organism>
<feature type="transmembrane region" description="Helical" evidence="7">
    <location>
        <begin position="218"/>
        <end position="240"/>
    </location>
</feature>
<keyword evidence="3 6" id="KW-0812">Transmembrane</keyword>
<evidence type="ECO:0000256" key="7">
    <source>
        <dbReference type="SAM" id="Phobius"/>
    </source>
</evidence>
<comment type="subcellular location">
    <subcellularLocation>
        <location evidence="6">Cell membrane</location>
        <topology evidence="6">Multi-pass membrane protein</topology>
    </subcellularLocation>
    <subcellularLocation>
        <location evidence="1">Membrane</location>
        <topology evidence="1">Multi-pass membrane protein</topology>
    </subcellularLocation>
</comment>
<evidence type="ECO:0000256" key="1">
    <source>
        <dbReference type="ARBA" id="ARBA00004141"/>
    </source>
</evidence>
<dbReference type="PANTHER" id="PTHR30477">
    <property type="entry name" value="ABC-TRANSPORTER METAL-BINDING PROTEIN"/>
    <property type="match status" value="1"/>
</dbReference>
<reference evidence="8" key="1">
    <citation type="submission" date="2020-10" db="EMBL/GenBank/DDBJ databases">
        <authorList>
            <person name="Gilroy R."/>
        </authorList>
    </citation>
    <scope>NUCLEOTIDE SEQUENCE</scope>
    <source>
        <strain evidence="8">CHK158-818</strain>
    </source>
</reference>
<evidence type="ECO:0000256" key="4">
    <source>
        <dbReference type="ARBA" id="ARBA00022989"/>
    </source>
</evidence>
<dbReference type="Pfam" id="PF00950">
    <property type="entry name" value="ABC-3"/>
    <property type="match status" value="1"/>
</dbReference>